<dbReference type="SUPFAM" id="SSF53850">
    <property type="entry name" value="Periplasmic binding protein-like II"/>
    <property type="match status" value="2"/>
</dbReference>
<feature type="transmembrane region" description="Helical" evidence="8">
    <location>
        <begin position="548"/>
        <end position="572"/>
    </location>
</feature>
<dbReference type="PANTHER" id="PTHR42643:SF24">
    <property type="entry name" value="IONOTROPIC RECEPTOR 60A"/>
    <property type="match status" value="1"/>
</dbReference>
<feature type="transmembrane region" description="Helical" evidence="8">
    <location>
        <begin position="263"/>
        <end position="285"/>
    </location>
</feature>
<feature type="transmembrane region" description="Helical" evidence="8">
    <location>
        <begin position="618"/>
        <end position="639"/>
    </location>
</feature>
<keyword evidence="5 8" id="KW-0472">Membrane</keyword>
<evidence type="ECO:0000256" key="4">
    <source>
        <dbReference type="ARBA" id="ARBA00022989"/>
    </source>
</evidence>
<evidence type="ECO:0000256" key="7">
    <source>
        <dbReference type="ARBA" id="ARBA00023180"/>
    </source>
</evidence>
<proteinExistence type="predicted"/>
<feature type="transmembrane region" description="Helical" evidence="8">
    <location>
        <begin position="817"/>
        <end position="843"/>
    </location>
</feature>
<dbReference type="InterPro" id="IPR052192">
    <property type="entry name" value="Insect_Ionotropic_Sensory_Rcpt"/>
</dbReference>
<evidence type="ECO:0000256" key="6">
    <source>
        <dbReference type="ARBA" id="ARBA00023170"/>
    </source>
</evidence>
<keyword evidence="6 9" id="KW-0675">Receptor</keyword>
<dbReference type="Proteomes" id="UP000198287">
    <property type="component" value="Unassembled WGS sequence"/>
</dbReference>
<evidence type="ECO:0000256" key="1">
    <source>
        <dbReference type="ARBA" id="ARBA00004651"/>
    </source>
</evidence>
<organism evidence="9 10">
    <name type="scientific">Folsomia candida</name>
    <name type="common">Springtail</name>
    <dbReference type="NCBI Taxonomy" id="158441"/>
    <lineage>
        <taxon>Eukaryota</taxon>
        <taxon>Metazoa</taxon>
        <taxon>Ecdysozoa</taxon>
        <taxon>Arthropoda</taxon>
        <taxon>Hexapoda</taxon>
        <taxon>Collembola</taxon>
        <taxon>Entomobryomorpha</taxon>
        <taxon>Isotomoidea</taxon>
        <taxon>Isotomidae</taxon>
        <taxon>Proisotominae</taxon>
        <taxon>Folsomia</taxon>
    </lineage>
</organism>
<name>A0A226EWA4_FOLCA</name>
<evidence type="ECO:0000256" key="5">
    <source>
        <dbReference type="ARBA" id="ARBA00023136"/>
    </source>
</evidence>
<evidence type="ECO:0000313" key="9">
    <source>
        <dbReference type="EMBL" id="OXA60906.1"/>
    </source>
</evidence>
<gene>
    <name evidence="9" type="ORF">Fcan01_05091</name>
</gene>
<keyword evidence="2" id="KW-1003">Cell membrane</keyword>
<dbReference type="EMBL" id="LNIX01000002">
    <property type="protein sequence ID" value="OXA60906.1"/>
    <property type="molecule type" value="Genomic_DNA"/>
</dbReference>
<keyword evidence="10" id="KW-1185">Reference proteome</keyword>
<comment type="subcellular location">
    <subcellularLocation>
        <location evidence="1">Cell membrane</location>
        <topology evidence="1">Multi-pass membrane protein</topology>
    </subcellularLocation>
</comment>
<keyword evidence="4 8" id="KW-1133">Transmembrane helix</keyword>
<evidence type="ECO:0000256" key="8">
    <source>
        <dbReference type="SAM" id="Phobius"/>
    </source>
</evidence>
<keyword evidence="7" id="KW-0325">Glycoprotein</keyword>
<reference evidence="9 10" key="1">
    <citation type="submission" date="2015-12" db="EMBL/GenBank/DDBJ databases">
        <title>The genome of Folsomia candida.</title>
        <authorList>
            <person name="Faddeeva A."/>
            <person name="Derks M.F."/>
            <person name="Anvar Y."/>
            <person name="Smit S."/>
            <person name="Van Straalen N."/>
            <person name="Roelofs D."/>
        </authorList>
    </citation>
    <scope>NUCLEOTIDE SEQUENCE [LARGE SCALE GENOMIC DNA]</scope>
    <source>
        <strain evidence="9 10">VU population</strain>
        <tissue evidence="9">Whole body</tissue>
    </source>
</reference>
<evidence type="ECO:0000256" key="3">
    <source>
        <dbReference type="ARBA" id="ARBA00022692"/>
    </source>
</evidence>
<evidence type="ECO:0000313" key="10">
    <source>
        <dbReference type="Proteomes" id="UP000198287"/>
    </source>
</evidence>
<dbReference type="AlphaFoldDB" id="A0A226EWA4"/>
<dbReference type="Gene3D" id="3.40.190.10">
    <property type="entry name" value="Periplasmic binding protein-like II"/>
    <property type="match status" value="1"/>
</dbReference>
<dbReference type="OrthoDB" id="6424337at2759"/>
<accession>A0A226EWA4</accession>
<keyword evidence="3 8" id="KW-0812">Transmembrane</keyword>
<dbReference type="GO" id="GO:0005886">
    <property type="term" value="C:plasma membrane"/>
    <property type="evidence" value="ECO:0007669"/>
    <property type="project" value="UniProtKB-SubCell"/>
</dbReference>
<dbReference type="PANTHER" id="PTHR42643">
    <property type="entry name" value="IONOTROPIC RECEPTOR 20A-RELATED"/>
    <property type="match status" value="1"/>
</dbReference>
<protein>
    <submittedName>
        <fullName evidence="9">Putative glutamate receptor</fullName>
    </submittedName>
</protein>
<comment type="caution">
    <text evidence="9">The sequence shown here is derived from an EMBL/GenBank/DDBJ whole genome shotgun (WGS) entry which is preliminary data.</text>
</comment>
<evidence type="ECO:0000256" key="2">
    <source>
        <dbReference type="ARBA" id="ARBA00022475"/>
    </source>
</evidence>
<sequence>MDRKDDSLNPEIGDKNNNFVEHLVLFACNSISELRSSIINHLSHKTKRFFVTNEVTTFLIFTNQSLNFPSIISNESISFFALNSNVYTIRSGDDRLLQKFTMSEIYTLQGNVVINLEPVRIPFTHMRKQWGRRKNLKGILITAIATNEPQTEYIILNGEVVLTGGIGTNIFNYFQDALNFTSRIIVETVWPKQLVNGSWVGMGRLLIEEKADIAIVFTTHLPSRADAFTMLVPHLKNALVVVFLQPPWNSVRNVFMSPFKPKLWFSCLGLVLGFFVSFRIIIYFIKHYVIERSYEGKRDDTVRETASDSFMWILSGVCKQVLPCTTLIISNYFGASLYKFLSAERVSIKTLGDLLHSELYLVADNSSQTVLSLITHPEKVSWESEDTADILSKKQIIIKNPQLVKPDIVQGTGAFITYPTTVHLENSNSWKDKMDGRDLCDTGKTLSLLPFSTPYPAGMMMSKRSAYKDLFNIQYDIIAENTWPKLLANGSWLGIGKILKEERADLAIVFITFLTSRAKDFGILVPHTKTPLVAAFYQPPGQSKRNNVYLLPFRTVVWLIFIMTLIIFFISVELVHKISGNKTFTPKNDTLTVINILWIQSQISQQGWSPFINSFSPFSIKLICSIVVPLNLYILLSYYEAKLYTFFSAENIPIRNVRDLLQSDFYLVADTSSQTVLQLSNNPGLLAREHNMPLEIISKKWVMKSVIDSKSDLVSKAAAIISYPDTIIIESKSAWNLSDSEICGGTLAKLNFLPFSVPYSAGMMTPKNSPYREIFNIRLINLMESGLLKRYLINLEVFELRCLRSDVRHMNTSPVEFVMLGISDLFPAFLILLVGITLSIGIIK</sequence>